<dbReference type="Proteomes" id="UP000214646">
    <property type="component" value="Unassembled WGS sequence"/>
</dbReference>
<gene>
    <name evidence="1" type="ORF">FRUB_04448</name>
</gene>
<dbReference type="AlphaFoldDB" id="A0A225DLN0"/>
<evidence type="ECO:0000313" key="2">
    <source>
        <dbReference type="Proteomes" id="UP000214646"/>
    </source>
</evidence>
<evidence type="ECO:0000313" key="1">
    <source>
        <dbReference type="EMBL" id="OWK42370.1"/>
    </source>
</evidence>
<organism evidence="1 2">
    <name type="scientific">Fimbriiglobus ruber</name>
    <dbReference type="NCBI Taxonomy" id="1908690"/>
    <lineage>
        <taxon>Bacteria</taxon>
        <taxon>Pseudomonadati</taxon>
        <taxon>Planctomycetota</taxon>
        <taxon>Planctomycetia</taxon>
        <taxon>Gemmatales</taxon>
        <taxon>Gemmataceae</taxon>
        <taxon>Fimbriiglobus</taxon>
    </lineage>
</organism>
<protein>
    <submittedName>
        <fullName evidence="1">Uncharacterized protein</fullName>
    </submittedName>
</protein>
<keyword evidence="2" id="KW-1185">Reference proteome</keyword>
<sequence>MTIDAYVKRLVAAAAKSLGGSDAFQNYISEECSRMGFEDTVIPLIEEIGGRVDKVQDISVVFTLRANFREFTCFVGSIGTQVQLTVFSNVFFPGEPPYPVQEALQDHAQAVISRFIMGFLQSDSVAVIQTKCFVSLRQLDAQLLNMGMRHMIEYIDSFDSALVNAGYRRE</sequence>
<dbReference type="EMBL" id="NIDE01000005">
    <property type="protein sequence ID" value="OWK42370.1"/>
    <property type="molecule type" value="Genomic_DNA"/>
</dbReference>
<accession>A0A225DLN0</accession>
<reference evidence="2" key="1">
    <citation type="submission" date="2017-06" db="EMBL/GenBank/DDBJ databases">
        <title>Genome analysis of Fimbriiglobus ruber SP5, the first member of the order Planctomycetales with confirmed chitinolytic capability.</title>
        <authorList>
            <person name="Ravin N.V."/>
            <person name="Rakitin A.L."/>
            <person name="Ivanova A.A."/>
            <person name="Beletsky A.V."/>
            <person name="Kulichevskaya I.S."/>
            <person name="Mardanov A.V."/>
            <person name="Dedysh S.N."/>
        </authorList>
    </citation>
    <scope>NUCLEOTIDE SEQUENCE [LARGE SCALE GENOMIC DNA]</scope>
    <source>
        <strain evidence="2">SP5</strain>
    </source>
</reference>
<comment type="caution">
    <text evidence="1">The sequence shown here is derived from an EMBL/GenBank/DDBJ whole genome shotgun (WGS) entry which is preliminary data.</text>
</comment>
<dbReference type="RefSeq" id="WP_088255541.1">
    <property type="nucleotide sequence ID" value="NZ_NIDE01000005.1"/>
</dbReference>
<proteinExistence type="predicted"/>
<name>A0A225DLN0_9BACT</name>